<feature type="transmembrane region" description="Helical" evidence="1">
    <location>
        <begin position="423"/>
        <end position="441"/>
    </location>
</feature>
<dbReference type="PANTHER" id="PTHR37422">
    <property type="entry name" value="TEICHURONIC ACID BIOSYNTHESIS PROTEIN TUAE"/>
    <property type="match status" value="1"/>
</dbReference>
<keyword evidence="3" id="KW-1185">Reference proteome</keyword>
<dbReference type="PANTHER" id="PTHR37422:SF13">
    <property type="entry name" value="LIPOPOLYSACCHARIDE BIOSYNTHESIS PROTEIN PA4999-RELATED"/>
    <property type="match status" value="1"/>
</dbReference>
<gene>
    <name evidence="2" type="ORF">H8S22_02280</name>
</gene>
<proteinExistence type="predicted"/>
<name>A0ABR7FMQ9_9FIRM</name>
<keyword evidence="1" id="KW-1133">Transmembrane helix</keyword>
<protein>
    <submittedName>
        <fullName evidence="2">Uncharacterized protein</fullName>
    </submittedName>
</protein>
<dbReference type="Proteomes" id="UP000635828">
    <property type="component" value="Unassembled WGS sequence"/>
</dbReference>
<feature type="transmembrane region" description="Helical" evidence="1">
    <location>
        <begin position="12"/>
        <end position="30"/>
    </location>
</feature>
<feature type="transmembrane region" description="Helical" evidence="1">
    <location>
        <begin position="230"/>
        <end position="246"/>
    </location>
</feature>
<feature type="transmembrane region" description="Helical" evidence="1">
    <location>
        <begin position="207"/>
        <end position="224"/>
    </location>
</feature>
<keyword evidence="1" id="KW-0812">Transmembrane</keyword>
<feature type="transmembrane region" description="Helical" evidence="1">
    <location>
        <begin position="398"/>
        <end position="417"/>
    </location>
</feature>
<evidence type="ECO:0000313" key="3">
    <source>
        <dbReference type="Proteomes" id="UP000635828"/>
    </source>
</evidence>
<feature type="transmembrane region" description="Helical" evidence="1">
    <location>
        <begin position="132"/>
        <end position="153"/>
    </location>
</feature>
<dbReference type="RefSeq" id="WP_024726588.1">
    <property type="nucleotide sequence ID" value="NZ_JACOOS010000002.1"/>
</dbReference>
<feature type="transmembrane region" description="Helical" evidence="1">
    <location>
        <begin position="187"/>
        <end position="202"/>
    </location>
</feature>
<feature type="transmembrane region" description="Helical" evidence="1">
    <location>
        <begin position="42"/>
        <end position="59"/>
    </location>
</feature>
<accession>A0ABR7FMQ9</accession>
<dbReference type="InterPro" id="IPR051533">
    <property type="entry name" value="WaaL-like"/>
</dbReference>
<dbReference type="EMBL" id="JACOOS010000002">
    <property type="protein sequence ID" value="MBC5676481.1"/>
    <property type="molecule type" value="Genomic_DNA"/>
</dbReference>
<evidence type="ECO:0000313" key="2">
    <source>
        <dbReference type="EMBL" id="MBC5676481.1"/>
    </source>
</evidence>
<keyword evidence="1" id="KW-0472">Membrane</keyword>
<comment type="caution">
    <text evidence="2">The sequence shown here is derived from an EMBL/GenBank/DDBJ whole genome shotgun (WGS) entry which is preliminary data.</text>
</comment>
<organism evidence="2 3">
    <name type="scientific">Anaerostipes hominis</name>
    <name type="common">ex Liu et al. 2021</name>
    <dbReference type="NCBI Taxonomy" id="2763018"/>
    <lineage>
        <taxon>Bacteria</taxon>
        <taxon>Bacillati</taxon>
        <taxon>Bacillota</taxon>
        <taxon>Clostridia</taxon>
        <taxon>Lachnospirales</taxon>
        <taxon>Lachnospiraceae</taxon>
        <taxon>Anaerostipes</taxon>
    </lineage>
</organism>
<feature type="transmembrane region" description="Helical" evidence="1">
    <location>
        <begin position="102"/>
        <end position="120"/>
    </location>
</feature>
<feature type="transmembrane region" description="Helical" evidence="1">
    <location>
        <begin position="255"/>
        <end position="279"/>
    </location>
</feature>
<evidence type="ECO:0000256" key="1">
    <source>
        <dbReference type="SAM" id="Phobius"/>
    </source>
</evidence>
<feature type="transmembrane region" description="Helical" evidence="1">
    <location>
        <begin position="71"/>
        <end position="90"/>
    </location>
</feature>
<reference evidence="2 3" key="1">
    <citation type="submission" date="2020-08" db="EMBL/GenBank/DDBJ databases">
        <title>Genome public.</title>
        <authorList>
            <person name="Liu C."/>
            <person name="Sun Q."/>
        </authorList>
    </citation>
    <scope>NUCLEOTIDE SEQUENCE [LARGE SCALE GENOMIC DNA]</scope>
    <source>
        <strain evidence="2 3">NSJ-7</strain>
    </source>
</reference>
<sequence>MSDLVRKYNNALAVIVSVLAVFGMFGIHQIRIFGMVVTPYRIFIPILFVLCFTFTWRYNNHGLNHQHIIKIVASIFIVWLLYGSLQLLIIDNLNLKEGIKELFGLALGFAMVFIVIYCIINEANCSIFINTIKFIYVLLLGLACLEIITRYHLYTSRLANELSDNIFSTIDSSKKIATTIFYNENDYAAFIAIFVPVFFVFNTKKEMIFNTIIIAVSIGFLRMFDSWTAIFAVGVSCIVFFFNYLLEKKKSVLQLIYRVIILSTYFWSHKVLNAIFSFLRSILTGFGGEHDVEIADLQSTIKAQLIDRTGTSGSIRINSYIDSFVDTFKDTFGLGYGPGGYAKHLQEGEKGLLLSNPHCLWSEILTQYGIIIFLVYVMFLMYIFISLLKIYAKEHDKIILTLILVDISYIFAVFGPSGFLNYGYSWLVIGINVGSVIISKINKGM</sequence>
<feature type="transmembrane region" description="Helical" evidence="1">
    <location>
        <begin position="370"/>
        <end position="391"/>
    </location>
</feature>